<dbReference type="GO" id="GO:0032259">
    <property type="term" value="P:methylation"/>
    <property type="evidence" value="ECO:0007669"/>
    <property type="project" value="UniProtKB-KW"/>
</dbReference>
<dbReference type="InterPro" id="IPR029063">
    <property type="entry name" value="SAM-dependent_MTases_sf"/>
</dbReference>
<dbReference type="CDD" id="cd02440">
    <property type="entry name" value="AdoMet_MTases"/>
    <property type="match status" value="1"/>
</dbReference>
<dbReference type="EMBL" id="QQWC01000001">
    <property type="protein sequence ID" value="REJ44306.1"/>
    <property type="molecule type" value="Genomic_DNA"/>
</dbReference>
<organism evidence="2 3">
    <name type="scientific">Microcystis flos-aquae TF09</name>
    <dbReference type="NCBI Taxonomy" id="2060473"/>
    <lineage>
        <taxon>Bacteria</taxon>
        <taxon>Bacillati</taxon>
        <taxon>Cyanobacteriota</taxon>
        <taxon>Cyanophyceae</taxon>
        <taxon>Oscillatoriophycideae</taxon>
        <taxon>Chroococcales</taxon>
        <taxon>Microcystaceae</taxon>
        <taxon>Microcystis</taxon>
    </lineage>
</organism>
<evidence type="ECO:0000313" key="3">
    <source>
        <dbReference type="Proteomes" id="UP000256873"/>
    </source>
</evidence>
<name>A0A3E0LA58_9CHRO</name>
<dbReference type="Pfam" id="PF08241">
    <property type="entry name" value="Methyltransf_11"/>
    <property type="match status" value="1"/>
</dbReference>
<comment type="caution">
    <text evidence="2">The sequence shown here is derived from an EMBL/GenBank/DDBJ whole genome shotgun (WGS) entry which is preliminary data.</text>
</comment>
<dbReference type="PANTHER" id="PTHR43591:SF24">
    <property type="entry name" value="2-METHOXY-6-POLYPRENYL-1,4-BENZOQUINOL METHYLASE, MITOCHONDRIAL"/>
    <property type="match status" value="1"/>
</dbReference>
<sequence length="230" mass="26247">MNIVIPKDSFSMKRILEPEVMDDREEAIEYDAMDFTEVNTNFAKEVVQLAGINARVLDVGTGTARIPIMISQLRPQWQIIAIDLADSMLEIGQKNILNANCQEQIKLEKVDGKNLPYQSEQFDLVISNSLIHHLENPLPFLREIKRVLKPNGGIFLRDLFRPDSEEIIQGMVREIDPNFSPRQAQLFQDSLRAAFTLAEIADLIQQSGLKNVKIYQSSNRHWTAIKTSKN</sequence>
<dbReference type="SUPFAM" id="SSF53335">
    <property type="entry name" value="S-adenosyl-L-methionine-dependent methyltransferases"/>
    <property type="match status" value="1"/>
</dbReference>
<keyword evidence="2" id="KW-0808">Transferase</keyword>
<evidence type="ECO:0000313" key="2">
    <source>
        <dbReference type="EMBL" id="REJ44306.1"/>
    </source>
</evidence>
<keyword evidence="2" id="KW-0489">Methyltransferase</keyword>
<feature type="domain" description="Methyltransferase type 11" evidence="1">
    <location>
        <begin position="57"/>
        <end position="155"/>
    </location>
</feature>
<dbReference type="AlphaFoldDB" id="A0A3E0LA58"/>
<reference evidence="2 3" key="1">
    <citation type="submission" date="2017-10" db="EMBL/GenBank/DDBJ databases">
        <title>A large-scale comparative metagenomic study reveals the eutrophication-driven functional interactions in six Microcystis-epibionts communities.</title>
        <authorList>
            <person name="Li Q."/>
            <person name="Lin F."/>
        </authorList>
    </citation>
    <scope>NUCLEOTIDE SEQUENCE [LARGE SCALE GENOMIC DNA]</scope>
    <source>
        <strain evidence="2">TF09</strain>
    </source>
</reference>
<evidence type="ECO:0000259" key="1">
    <source>
        <dbReference type="Pfam" id="PF08241"/>
    </source>
</evidence>
<proteinExistence type="predicted"/>
<dbReference type="Proteomes" id="UP000256873">
    <property type="component" value="Unassembled WGS sequence"/>
</dbReference>
<dbReference type="Gene3D" id="3.40.50.150">
    <property type="entry name" value="Vaccinia Virus protein VP39"/>
    <property type="match status" value="1"/>
</dbReference>
<dbReference type="GO" id="GO:0008757">
    <property type="term" value="F:S-adenosylmethionine-dependent methyltransferase activity"/>
    <property type="evidence" value="ECO:0007669"/>
    <property type="project" value="InterPro"/>
</dbReference>
<protein>
    <submittedName>
        <fullName evidence="2">Class I SAM-dependent methyltransferase</fullName>
    </submittedName>
</protein>
<accession>A0A3E0LA58</accession>
<dbReference type="InterPro" id="IPR013216">
    <property type="entry name" value="Methyltransf_11"/>
</dbReference>
<dbReference type="PANTHER" id="PTHR43591">
    <property type="entry name" value="METHYLTRANSFERASE"/>
    <property type="match status" value="1"/>
</dbReference>
<gene>
    <name evidence="2" type="ORF">DWQ54_01870</name>
</gene>